<sequence>MNGGLKSAGPRPLDADELLLVDAETPRDDDLLIEDVAADRDDAEDDAPPRLRRRWALPTFAIGLILVWIGVAGWLLQPLVAAPPPPTELVQLIAALCVPPALIGIFWLLALRTSAAEARRFGKTARAMRAEAASLERVVATLSRKIDANRAELAEQTTALMAMGDTAAERLQAISNGMAAEARAVATSAQTLVESGAAAEKSVGIVLSSLPRAHESMTGMAATLDAAGMKASEHASALDAQLVALGERGREADTIAGGAAQRLAAHIARMEATSESAGTRLEGVAASMSETVDAMLDRAAAAVDEARKGIAAQGEAMLAMLAANQASLDKAGRDSIDTVSTRIAEVEGTIERIGERLGEEQTRIDILLASVTGGIAQADGQMAALHSTGMERTQALSASISALDSSTGAMTETLKIGDETARRVISTAEELLTALDASAREMDETMPEALSRLEERIGSTRSVIAASKPELLALVTAAESTHDAIEAIADVVRKQRDTLAKTQASLLDSLEDGQAKTAELEDVVDRAIANARRFADEAAPQLVDALLRIRETANSATDQARAALAGLVPEAARQLEEAGNAALRRAMDHSVRSQLIELGEVTEGAVNAAARAAERLSHQMLGINEASAAVEARIEEARIERENADRDNFARRVSLLVEALNSASIDISKAFAHEVSDSAWAAYLKGDRGVFTRRAVRLLDSGQAREVSSLYEGDPEFREQVNRYIHDFEAMLRQVLALRDGAPLGVTLLSSDMGKLYVALAQAIERLRG</sequence>
<evidence type="ECO:0000256" key="2">
    <source>
        <dbReference type="SAM" id="Phobius"/>
    </source>
</evidence>
<organism evidence="3 4">
    <name type="scientific">Sphingomonas suaedae</name>
    <dbReference type="NCBI Taxonomy" id="2599297"/>
    <lineage>
        <taxon>Bacteria</taxon>
        <taxon>Pseudomonadati</taxon>
        <taxon>Pseudomonadota</taxon>
        <taxon>Alphaproteobacteria</taxon>
        <taxon>Sphingomonadales</taxon>
        <taxon>Sphingomonadaceae</taxon>
        <taxon>Sphingomonas</taxon>
    </lineage>
</organism>
<evidence type="ECO:0000313" key="3">
    <source>
        <dbReference type="EMBL" id="QDX25300.1"/>
    </source>
</evidence>
<gene>
    <name evidence="3" type="ORF">FPZ54_04160</name>
</gene>
<feature type="transmembrane region" description="Helical" evidence="2">
    <location>
        <begin position="89"/>
        <end position="111"/>
    </location>
</feature>
<accession>A0A518RCY0</accession>
<evidence type="ECO:0000256" key="1">
    <source>
        <dbReference type="SAM" id="Coils"/>
    </source>
</evidence>
<protein>
    <recommendedName>
        <fullName evidence="5">ATPase</fullName>
    </recommendedName>
</protein>
<keyword evidence="1" id="KW-0175">Coiled coil</keyword>
<feature type="coiled-coil region" evidence="1">
    <location>
        <begin position="125"/>
        <end position="152"/>
    </location>
</feature>
<reference evidence="3 4" key="1">
    <citation type="submission" date="2019-07" db="EMBL/GenBank/DDBJ databases">
        <title>Sphingomonas alkalisoli sp. nov., isolated from rhizosphere soil of Suaedae salsa.</title>
        <authorList>
            <person name="Zhang H."/>
            <person name="Xu L."/>
            <person name="Zhang J.-X."/>
            <person name="Sun J.-Q."/>
        </authorList>
    </citation>
    <scope>NUCLEOTIDE SEQUENCE [LARGE SCALE GENOMIC DNA]</scope>
    <source>
        <strain evidence="3 4">XS-10</strain>
    </source>
</reference>
<keyword evidence="2" id="KW-1133">Transmembrane helix</keyword>
<dbReference type="OrthoDB" id="9777715at2"/>
<keyword evidence="2" id="KW-0472">Membrane</keyword>
<dbReference type="EMBL" id="CP042239">
    <property type="protein sequence ID" value="QDX25300.1"/>
    <property type="molecule type" value="Genomic_DNA"/>
</dbReference>
<evidence type="ECO:0000313" key="4">
    <source>
        <dbReference type="Proteomes" id="UP000318055"/>
    </source>
</evidence>
<dbReference type="AlphaFoldDB" id="A0A518RCY0"/>
<proteinExistence type="predicted"/>
<dbReference type="RefSeq" id="WP_145845233.1">
    <property type="nucleotide sequence ID" value="NZ_CP042239.1"/>
</dbReference>
<dbReference type="Proteomes" id="UP000318055">
    <property type="component" value="Chromosome"/>
</dbReference>
<evidence type="ECO:0008006" key="5">
    <source>
        <dbReference type="Google" id="ProtNLM"/>
    </source>
</evidence>
<name>A0A518RCY0_9SPHN</name>
<dbReference type="KEGG" id="ssua:FPZ54_04160"/>
<keyword evidence="2" id="KW-0812">Transmembrane</keyword>
<keyword evidence="4" id="KW-1185">Reference proteome</keyword>
<feature type="transmembrane region" description="Helical" evidence="2">
    <location>
        <begin position="55"/>
        <end position="77"/>
    </location>
</feature>